<evidence type="ECO:0000313" key="2">
    <source>
        <dbReference type="Proteomes" id="UP000642070"/>
    </source>
</evidence>
<dbReference type="EMBL" id="BMPI01000036">
    <property type="protein sequence ID" value="GGM54109.1"/>
    <property type="molecule type" value="Genomic_DNA"/>
</dbReference>
<dbReference type="RefSeq" id="WP_190253775.1">
    <property type="nucleotide sequence ID" value="NZ_BMPI01000036.1"/>
</dbReference>
<organism evidence="1 2">
    <name type="scientific">Dactylosporangium sucinum</name>
    <dbReference type="NCBI Taxonomy" id="1424081"/>
    <lineage>
        <taxon>Bacteria</taxon>
        <taxon>Bacillati</taxon>
        <taxon>Actinomycetota</taxon>
        <taxon>Actinomycetes</taxon>
        <taxon>Micromonosporales</taxon>
        <taxon>Micromonosporaceae</taxon>
        <taxon>Dactylosporangium</taxon>
    </lineage>
</organism>
<comment type="caution">
    <text evidence="1">The sequence shown here is derived from an EMBL/GenBank/DDBJ whole genome shotgun (WGS) entry which is preliminary data.</text>
</comment>
<keyword evidence="2" id="KW-1185">Reference proteome</keyword>
<sequence length="52" mass="5599">MTDSVAPRAGMVISVRTRRDVVVTDPERFLAAARQALCDTGPAMTATGPPRW</sequence>
<reference evidence="1" key="1">
    <citation type="journal article" date="2014" name="Int. J. Syst. Evol. Microbiol.">
        <title>Complete genome sequence of Corynebacterium casei LMG S-19264T (=DSM 44701T), isolated from a smear-ripened cheese.</title>
        <authorList>
            <consortium name="US DOE Joint Genome Institute (JGI-PGF)"/>
            <person name="Walter F."/>
            <person name="Albersmeier A."/>
            <person name="Kalinowski J."/>
            <person name="Ruckert C."/>
        </authorList>
    </citation>
    <scope>NUCLEOTIDE SEQUENCE</scope>
    <source>
        <strain evidence="1">JCM 19831</strain>
    </source>
</reference>
<name>A0A917X1S7_9ACTN</name>
<accession>A0A917X1S7</accession>
<dbReference type="AlphaFoldDB" id="A0A917X1S7"/>
<gene>
    <name evidence="1" type="ORF">GCM10007977_064650</name>
</gene>
<reference evidence="1" key="2">
    <citation type="submission" date="2020-09" db="EMBL/GenBank/DDBJ databases">
        <authorList>
            <person name="Sun Q."/>
            <person name="Ohkuma M."/>
        </authorList>
    </citation>
    <scope>NUCLEOTIDE SEQUENCE</scope>
    <source>
        <strain evidence="1">JCM 19831</strain>
    </source>
</reference>
<evidence type="ECO:0000313" key="1">
    <source>
        <dbReference type="EMBL" id="GGM54109.1"/>
    </source>
</evidence>
<protein>
    <submittedName>
        <fullName evidence="1">Uncharacterized protein</fullName>
    </submittedName>
</protein>
<proteinExistence type="predicted"/>
<dbReference type="Proteomes" id="UP000642070">
    <property type="component" value="Unassembled WGS sequence"/>
</dbReference>